<dbReference type="AlphaFoldDB" id="X1N1K8"/>
<name>X1N1K8_9ZZZZ</name>
<feature type="non-terminal residue" evidence="1">
    <location>
        <position position="174"/>
    </location>
</feature>
<comment type="caution">
    <text evidence="1">The sequence shown here is derived from an EMBL/GenBank/DDBJ whole genome shotgun (WGS) entry which is preliminary data.</text>
</comment>
<sequence>MTLPGLRNIEAAKQLYERLDGWKLANEVISSYLQDHPGNTKEHSVVTKVVLVNSLYFAGIREPLRMVRHILELHELDAQLEVGDIEAVERIAKVDWYYVSFASKYAHFHNKTAFPIFDSFAIAAMAQLQERGLSFPSYTKFFETIKVFREQAGLASVSWEDFDKYLWLYGQKRA</sequence>
<accession>X1N1K8</accession>
<gene>
    <name evidence="1" type="ORF">S06H3_25798</name>
</gene>
<proteinExistence type="predicted"/>
<evidence type="ECO:0000313" key="1">
    <source>
        <dbReference type="EMBL" id="GAI24156.1"/>
    </source>
</evidence>
<reference evidence="1" key="1">
    <citation type="journal article" date="2014" name="Front. Microbiol.">
        <title>High frequency of phylogenetically diverse reductive dehalogenase-homologous genes in deep subseafloor sedimentary metagenomes.</title>
        <authorList>
            <person name="Kawai M."/>
            <person name="Futagami T."/>
            <person name="Toyoda A."/>
            <person name="Takaki Y."/>
            <person name="Nishi S."/>
            <person name="Hori S."/>
            <person name="Arai W."/>
            <person name="Tsubouchi T."/>
            <person name="Morono Y."/>
            <person name="Uchiyama I."/>
            <person name="Ito T."/>
            <person name="Fujiyama A."/>
            <person name="Inagaki F."/>
            <person name="Takami H."/>
        </authorList>
    </citation>
    <scope>NUCLEOTIDE SEQUENCE</scope>
    <source>
        <strain evidence="1">Expedition CK06-06</strain>
    </source>
</reference>
<protein>
    <submittedName>
        <fullName evidence="1">Uncharacterized protein</fullName>
    </submittedName>
</protein>
<dbReference type="EMBL" id="BARV01014864">
    <property type="protein sequence ID" value="GAI24156.1"/>
    <property type="molecule type" value="Genomic_DNA"/>
</dbReference>
<organism evidence="1">
    <name type="scientific">marine sediment metagenome</name>
    <dbReference type="NCBI Taxonomy" id="412755"/>
    <lineage>
        <taxon>unclassified sequences</taxon>
        <taxon>metagenomes</taxon>
        <taxon>ecological metagenomes</taxon>
    </lineage>
</organism>